<evidence type="ECO:0000256" key="2">
    <source>
        <dbReference type="ARBA" id="ARBA00007651"/>
    </source>
</evidence>
<evidence type="ECO:0000256" key="6">
    <source>
        <dbReference type="ARBA" id="ARBA00022989"/>
    </source>
</evidence>
<evidence type="ECO:0000256" key="8">
    <source>
        <dbReference type="RuleBase" id="RU361233"/>
    </source>
</evidence>
<keyword evidence="5 8" id="KW-0812">Transmembrane</keyword>
<reference evidence="11" key="1">
    <citation type="journal article" date="2023" name="Science">
        <title>Elucidation of the pathway for biosynthesis of saponin adjuvants from the soapbark tree.</title>
        <authorList>
            <person name="Reed J."/>
            <person name="Orme A."/>
            <person name="El-Demerdash A."/>
            <person name="Owen C."/>
            <person name="Martin L.B.B."/>
            <person name="Misra R.C."/>
            <person name="Kikuchi S."/>
            <person name="Rejzek M."/>
            <person name="Martin A.C."/>
            <person name="Harkess A."/>
            <person name="Leebens-Mack J."/>
            <person name="Louveau T."/>
            <person name="Stephenson M.J."/>
            <person name="Osbourn A."/>
        </authorList>
    </citation>
    <scope>NUCLEOTIDE SEQUENCE</scope>
    <source>
        <strain evidence="11">S10</strain>
    </source>
</reference>
<dbReference type="PANTHER" id="PTHR36488">
    <property type="entry name" value="CASP-LIKE PROTEIN 1U1"/>
    <property type="match status" value="1"/>
</dbReference>
<dbReference type="InterPro" id="IPR006459">
    <property type="entry name" value="CASP/CASPL"/>
</dbReference>
<feature type="domain" description="Casparian strip membrane protein" evidence="10">
    <location>
        <begin position="41"/>
        <end position="191"/>
    </location>
</feature>
<feature type="transmembrane region" description="Helical" evidence="8">
    <location>
        <begin position="45"/>
        <end position="65"/>
    </location>
</feature>
<dbReference type="Proteomes" id="UP001163823">
    <property type="component" value="Chromosome 9"/>
</dbReference>
<dbReference type="GO" id="GO:0005886">
    <property type="term" value="C:plasma membrane"/>
    <property type="evidence" value="ECO:0007669"/>
    <property type="project" value="UniProtKB-SubCell"/>
</dbReference>
<sequence>MATTDKPTDTEYGKEVPPPQQPPTSGGRALLQWRPAVLDLSNIDVVLRSLLFAASVVAIVVIVTSNQTELVPNPFTRRLEYRKAEFNHSPAFIYFVVAFSVAGLYSIITTLASISVILKPNYRLKFTLHFLFWDALILGVVASATGAAGAVAYVGLKGNNHVGWVKVCNRYDKYCRHLAGSLAVALFASIVVVLLIWLSSINLHRRIPK</sequence>
<comment type="subcellular location">
    <subcellularLocation>
        <location evidence="1 8">Cell membrane</location>
        <topology evidence="1 8">Multi-pass membrane protein</topology>
    </subcellularLocation>
</comment>
<evidence type="ECO:0000256" key="5">
    <source>
        <dbReference type="ARBA" id="ARBA00022692"/>
    </source>
</evidence>
<evidence type="ECO:0000256" key="3">
    <source>
        <dbReference type="ARBA" id="ARBA00011489"/>
    </source>
</evidence>
<dbReference type="EMBL" id="JARAOO010000009">
    <property type="protein sequence ID" value="KAJ7955046.1"/>
    <property type="molecule type" value="Genomic_DNA"/>
</dbReference>
<name>A0AAD7PGT6_QUISA</name>
<accession>A0AAD7PGT6</accession>
<gene>
    <name evidence="11" type="ORF">O6P43_021698</name>
</gene>
<dbReference type="KEGG" id="qsa:O6P43_021698"/>
<organism evidence="11 12">
    <name type="scientific">Quillaja saponaria</name>
    <name type="common">Soap bark tree</name>
    <dbReference type="NCBI Taxonomy" id="32244"/>
    <lineage>
        <taxon>Eukaryota</taxon>
        <taxon>Viridiplantae</taxon>
        <taxon>Streptophyta</taxon>
        <taxon>Embryophyta</taxon>
        <taxon>Tracheophyta</taxon>
        <taxon>Spermatophyta</taxon>
        <taxon>Magnoliopsida</taxon>
        <taxon>eudicotyledons</taxon>
        <taxon>Gunneridae</taxon>
        <taxon>Pentapetalae</taxon>
        <taxon>rosids</taxon>
        <taxon>fabids</taxon>
        <taxon>Fabales</taxon>
        <taxon>Quillajaceae</taxon>
        <taxon>Quillaja</taxon>
    </lineage>
</organism>
<evidence type="ECO:0000256" key="4">
    <source>
        <dbReference type="ARBA" id="ARBA00022475"/>
    </source>
</evidence>
<feature type="compositionally biased region" description="Basic and acidic residues" evidence="9">
    <location>
        <begin position="1"/>
        <end position="14"/>
    </location>
</feature>
<feature type="region of interest" description="Disordered" evidence="9">
    <location>
        <begin position="1"/>
        <end position="26"/>
    </location>
</feature>
<comment type="similarity">
    <text evidence="2 8">Belongs to the Casparian strip membrane proteins (CASP) family.</text>
</comment>
<keyword evidence="4 8" id="KW-1003">Cell membrane</keyword>
<evidence type="ECO:0000313" key="12">
    <source>
        <dbReference type="Proteomes" id="UP001163823"/>
    </source>
</evidence>
<dbReference type="PANTHER" id="PTHR36488:SF8">
    <property type="entry name" value="CASP-LIKE PROTEIN 1U1"/>
    <property type="match status" value="1"/>
</dbReference>
<evidence type="ECO:0000256" key="9">
    <source>
        <dbReference type="SAM" id="MobiDB-lite"/>
    </source>
</evidence>
<evidence type="ECO:0000313" key="11">
    <source>
        <dbReference type="EMBL" id="KAJ7955046.1"/>
    </source>
</evidence>
<feature type="transmembrane region" description="Helical" evidence="8">
    <location>
        <begin position="176"/>
        <end position="199"/>
    </location>
</feature>
<keyword evidence="7 8" id="KW-0472">Membrane</keyword>
<dbReference type="Pfam" id="PF04535">
    <property type="entry name" value="CASP_dom"/>
    <property type="match status" value="1"/>
</dbReference>
<evidence type="ECO:0000256" key="1">
    <source>
        <dbReference type="ARBA" id="ARBA00004651"/>
    </source>
</evidence>
<keyword evidence="6 8" id="KW-1133">Transmembrane helix</keyword>
<feature type="transmembrane region" description="Helical" evidence="8">
    <location>
        <begin position="91"/>
        <end position="118"/>
    </location>
</feature>
<dbReference type="InterPro" id="IPR044173">
    <property type="entry name" value="CASPL"/>
</dbReference>
<feature type="transmembrane region" description="Helical" evidence="8">
    <location>
        <begin position="130"/>
        <end position="156"/>
    </location>
</feature>
<evidence type="ECO:0000256" key="7">
    <source>
        <dbReference type="ARBA" id="ARBA00023136"/>
    </source>
</evidence>
<evidence type="ECO:0000259" key="10">
    <source>
        <dbReference type="Pfam" id="PF04535"/>
    </source>
</evidence>
<dbReference type="NCBIfam" id="TIGR01569">
    <property type="entry name" value="A_tha_TIGR01569"/>
    <property type="match status" value="1"/>
</dbReference>
<keyword evidence="12" id="KW-1185">Reference proteome</keyword>
<dbReference type="InterPro" id="IPR006702">
    <property type="entry name" value="CASP_dom"/>
</dbReference>
<dbReference type="AlphaFoldDB" id="A0AAD7PGT6"/>
<comment type="caution">
    <text evidence="11">The sequence shown here is derived from an EMBL/GenBank/DDBJ whole genome shotgun (WGS) entry which is preliminary data.</text>
</comment>
<comment type="subunit">
    <text evidence="3 8">Homodimer and heterodimers.</text>
</comment>
<protein>
    <recommendedName>
        <fullName evidence="8">CASP-like protein</fullName>
    </recommendedName>
</protein>
<proteinExistence type="inferred from homology"/>